<geneLocation type="plasmid" evidence="1 2">
    <name>pROB02</name>
</geneLocation>
<dbReference type="RefSeq" id="WP_012687223.1">
    <property type="nucleotide sequence ID" value="NC_012521.1"/>
</dbReference>
<dbReference type="Proteomes" id="UP000002212">
    <property type="component" value="Plasmid pROB02"/>
</dbReference>
<proteinExistence type="predicted"/>
<dbReference type="PATRIC" id="fig|632772.20.peg.8567"/>
<accession>C1BDY7</accession>
<evidence type="ECO:0000313" key="2">
    <source>
        <dbReference type="Proteomes" id="UP000002212"/>
    </source>
</evidence>
<organism evidence="1 2">
    <name type="scientific">Rhodococcus opacus (strain B4)</name>
    <dbReference type="NCBI Taxonomy" id="632772"/>
    <lineage>
        <taxon>Bacteria</taxon>
        <taxon>Bacillati</taxon>
        <taxon>Actinomycetota</taxon>
        <taxon>Actinomycetes</taxon>
        <taxon>Mycobacteriales</taxon>
        <taxon>Nocardiaceae</taxon>
        <taxon>Rhodococcus</taxon>
    </lineage>
</organism>
<dbReference type="HOGENOM" id="CLU_1720936_0_0_11"/>
<sequence>MWQATSTVLAVLGTYPWRLRSLRVLTTADFDRLTDALDLPPLGEILTADEIARFVVRVAYPTCPVVLVDEELALIAPARAYGDWLGALGLPDLAGKARTRLPRNDRIRRAHRPRRQETAPVRFPAACPAVPRDAQLRLFCGGGIVSGVLDAG</sequence>
<dbReference type="KEGG" id="rop:ROP_pROB02-01830"/>
<protein>
    <submittedName>
        <fullName evidence="1">Uncharacterized protein</fullName>
    </submittedName>
</protein>
<gene>
    <name evidence="1" type="ordered locus">ROP_pROB02-01830</name>
</gene>
<evidence type="ECO:0000313" key="1">
    <source>
        <dbReference type="EMBL" id="BAH47190.1"/>
    </source>
</evidence>
<dbReference type="EMBL" id="AP011117">
    <property type="protein sequence ID" value="BAH47190.1"/>
    <property type="molecule type" value="Genomic_DNA"/>
</dbReference>
<reference evidence="1 2" key="1">
    <citation type="journal article" date="2005" name="J. Biosci. Bioeng.">
        <title>Isolation and characterization of benzene-tolerant Rhodococcus opacus strains.</title>
        <authorList>
            <person name="Na K.S."/>
            <person name="Kuroda A."/>
            <person name="Takiguchi N."/>
            <person name="Ikeda T."/>
            <person name="Ohtake H."/>
            <person name="Kato J."/>
        </authorList>
    </citation>
    <scope>NUCLEOTIDE SEQUENCE [LARGE SCALE GENOMIC DNA]</scope>
    <source>
        <strain evidence="1 2">B4</strain>
        <plasmid evidence="1">pROB02</plasmid>
    </source>
</reference>
<name>C1BDY7_RHOOB</name>
<reference evidence="1 2" key="2">
    <citation type="submission" date="2009-03" db="EMBL/GenBank/DDBJ databases">
        <title>Comparison of the complete genome sequences of Rhodococcus erythropolis PR4 and Rhodococcus opacus B4.</title>
        <authorList>
            <person name="Takarada H."/>
            <person name="Sekine M."/>
            <person name="Hosoyama A."/>
            <person name="Yamada R."/>
            <person name="Fujisawa T."/>
            <person name="Omata S."/>
            <person name="Shimizu A."/>
            <person name="Tsukatani N."/>
            <person name="Tanikawa S."/>
            <person name="Fujita N."/>
            <person name="Harayama S."/>
        </authorList>
    </citation>
    <scope>NUCLEOTIDE SEQUENCE [LARGE SCALE GENOMIC DNA]</scope>
    <source>
        <strain evidence="1 2">B4</strain>
        <plasmid evidence="1 2">pROB02</plasmid>
    </source>
</reference>
<keyword evidence="1" id="KW-0614">Plasmid</keyword>
<dbReference type="AlphaFoldDB" id="C1BDY7"/>